<sequence length="149" mass="16309">MRKFWMGMLLCILAVGGMSSVTLIGEAYEIERESEQPGTVQPYKRGGYRSPPRTYNPGATNPVRTTPNRPENAARNPAPARTTPAPRTGFGGFFGGMFGGLALGAILGSLFNPLAGFSMGAPFLSLLSFLLWGVVIYVVVRMFRRRREY</sequence>
<dbReference type="EMBL" id="JACXJA010000015">
    <property type="protein sequence ID" value="MBD2862916.1"/>
    <property type="molecule type" value="Genomic_DNA"/>
</dbReference>
<dbReference type="AlphaFoldDB" id="A0A927CBF6"/>
<accession>A0A927CBF6</accession>
<keyword evidence="4" id="KW-1185">Reference proteome</keyword>
<protein>
    <recommendedName>
        <fullName evidence="5">Preprotein translocase subunit Tim44</fullName>
    </recommendedName>
</protein>
<keyword evidence="2" id="KW-0812">Transmembrane</keyword>
<name>A0A927CBF6_9BACL</name>
<evidence type="ECO:0000313" key="4">
    <source>
        <dbReference type="Proteomes" id="UP000639396"/>
    </source>
</evidence>
<organism evidence="3 4">
    <name type="scientific">Paenibacillus oceani</name>
    <dbReference type="NCBI Taxonomy" id="2772510"/>
    <lineage>
        <taxon>Bacteria</taxon>
        <taxon>Bacillati</taxon>
        <taxon>Bacillota</taxon>
        <taxon>Bacilli</taxon>
        <taxon>Bacillales</taxon>
        <taxon>Paenibacillaceae</taxon>
        <taxon>Paenibacillus</taxon>
    </lineage>
</organism>
<feature type="region of interest" description="Disordered" evidence="1">
    <location>
        <begin position="34"/>
        <end position="85"/>
    </location>
</feature>
<feature type="compositionally biased region" description="Low complexity" evidence="1">
    <location>
        <begin position="66"/>
        <end position="85"/>
    </location>
</feature>
<feature type="transmembrane region" description="Helical" evidence="2">
    <location>
        <begin position="6"/>
        <end position="25"/>
    </location>
</feature>
<feature type="transmembrane region" description="Helical" evidence="2">
    <location>
        <begin position="90"/>
        <end position="111"/>
    </location>
</feature>
<feature type="transmembrane region" description="Helical" evidence="2">
    <location>
        <begin position="117"/>
        <end position="140"/>
    </location>
</feature>
<dbReference type="Proteomes" id="UP000639396">
    <property type="component" value="Unassembled WGS sequence"/>
</dbReference>
<evidence type="ECO:0000313" key="3">
    <source>
        <dbReference type="EMBL" id="MBD2862916.1"/>
    </source>
</evidence>
<reference evidence="3" key="1">
    <citation type="submission" date="2020-09" db="EMBL/GenBank/DDBJ databases">
        <title>A novel bacterium of genus Paenibacillus, isolated from South China Sea.</title>
        <authorList>
            <person name="Huang H."/>
            <person name="Mo K."/>
            <person name="Hu Y."/>
        </authorList>
    </citation>
    <scope>NUCLEOTIDE SEQUENCE</scope>
    <source>
        <strain evidence="3">IB182363</strain>
    </source>
</reference>
<comment type="caution">
    <text evidence="3">The sequence shown here is derived from an EMBL/GenBank/DDBJ whole genome shotgun (WGS) entry which is preliminary data.</text>
</comment>
<keyword evidence="2" id="KW-1133">Transmembrane helix</keyword>
<dbReference type="RefSeq" id="WP_190928235.1">
    <property type="nucleotide sequence ID" value="NZ_JACXJA010000015.1"/>
</dbReference>
<gene>
    <name evidence="3" type="ORF">IDH45_13070</name>
</gene>
<evidence type="ECO:0000256" key="2">
    <source>
        <dbReference type="SAM" id="Phobius"/>
    </source>
</evidence>
<keyword evidence="2" id="KW-0472">Membrane</keyword>
<evidence type="ECO:0000256" key="1">
    <source>
        <dbReference type="SAM" id="MobiDB-lite"/>
    </source>
</evidence>
<evidence type="ECO:0008006" key="5">
    <source>
        <dbReference type="Google" id="ProtNLM"/>
    </source>
</evidence>
<proteinExistence type="predicted"/>